<feature type="transmembrane region" description="Helical" evidence="1">
    <location>
        <begin position="131"/>
        <end position="147"/>
    </location>
</feature>
<reference evidence="2" key="1">
    <citation type="submission" date="2022-07" db="EMBL/GenBank/DDBJ databases">
        <title>Sphingomonas sp. nov., a novel bacterium isolated from the north slope of the Mount Everest.</title>
        <authorList>
            <person name="Cui X."/>
            <person name="Liu Y."/>
        </authorList>
    </citation>
    <scope>NUCLEOTIDE SEQUENCE</scope>
    <source>
        <strain evidence="2">S5-59</strain>
    </source>
</reference>
<keyword evidence="3" id="KW-1185">Reference proteome</keyword>
<dbReference type="RefSeq" id="WP_256507792.1">
    <property type="nucleotide sequence ID" value="NZ_CP101740.1"/>
</dbReference>
<dbReference type="EMBL" id="CP101740">
    <property type="protein sequence ID" value="UUL83957.1"/>
    <property type="molecule type" value="Genomic_DNA"/>
</dbReference>
<evidence type="ECO:0000256" key="1">
    <source>
        <dbReference type="SAM" id="Phobius"/>
    </source>
</evidence>
<proteinExistence type="predicted"/>
<evidence type="ECO:0000313" key="2">
    <source>
        <dbReference type="EMBL" id="UUL83957.1"/>
    </source>
</evidence>
<dbReference type="Proteomes" id="UP001058533">
    <property type="component" value="Chromosome"/>
</dbReference>
<feature type="transmembrane region" description="Helical" evidence="1">
    <location>
        <begin position="60"/>
        <end position="86"/>
    </location>
</feature>
<gene>
    <name evidence="2" type="ORF">NMP03_07125</name>
</gene>
<name>A0ABY5LDJ1_9SPHN</name>
<keyword evidence="1" id="KW-1133">Transmembrane helix</keyword>
<organism evidence="2 3">
    <name type="scientific">Sphingomonas qomolangmaensis</name>
    <dbReference type="NCBI Taxonomy" id="2918765"/>
    <lineage>
        <taxon>Bacteria</taxon>
        <taxon>Pseudomonadati</taxon>
        <taxon>Pseudomonadota</taxon>
        <taxon>Alphaproteobacteria</taxon>
        <taxon>Sphingomonadales</taxon>
        <taxon>Sphingomonadaceae</taxon>
        <taxon>Sphingomonas</taxon>
    </lineage>
</organism>
<protein>
    <submittedName>
        <fullName evidence="2">Uncharacterized protein</fullName>
    </submittedName>
</protein>
<keyword evidence="1" id="KW-0812">Transmembrane</keyword>
<evidence type="ECO:0000313" key="3">
    <source>
        <dbReference type="Proteomes" id="UP001058533"/>
    </source>
</evidence>
<sequence>MTSMGVKMRDGPIGTGEQAARLRQRRVRRLFAALAAAGFVTGLAMALVEDDTKGPAAGVGALSPAFAIGAVVLGVIAILWGGLRYWQSTDELDRRDNMLASMIGLNLYALTYPAWWTLWKGALVPAPNGEIIFMATVIVTAISYGWLKYRN</sequence>
<accession>A0ABY5LDJ1</accession>
<feature type="transmembrane region" description="Helical" evidence="1">
    <location>
        <begin position="98"/>
        <end position="119"/>
    </location>
</feature>
<keyword evidence="1" id="KW-0472">Membrane</keyword>
<feature type="transmembrane region" description="Helical" evidence="1">
    <location>
        <begin position="30"/>
        <end position="48"/>
    </location>
</feature>